<reference evidence="2 3" key="1">
    <citation type="journal article" date="2021" name="Elife">
        <title>Chloroplast acquisition without the gene transfer in kleptoplastic sea slugs, Plakobranchus ocellatus.</title>
        <authorList>
            <person name="Maeda T."/>
            <person name="Takahashi S."/>
            <person name="Yoshida T."/>
            <person name="Shimamura S."/>
            <person name="Takaki Y."/>
            <person name="Nagai Y."/>
            <person name="Toyoda A."/>
            <person name="Suzuki Y."/>
            <person name="Arimoto A."/>
            <person name="Ishii H."/>
            <person name="Satoh N."/>
            <person name="Nishiyama T."/>
            <person name="Hasebe M."/>
            <person name="Maruyama T."/>
            <person name="Minagawa J."/>
            <person name="Obokata J."/>
            <person name="Shigenobu S."/>
        </authorList>
    </citation>
    <scope>NUCLEOTIDE SEQUENCE [LARGE SCALE GENOMIC DNA]</scope>
</reference>
<keyword evidence="2" id="KW-0378">Hydrolase</keyword>
<dbReference type="Pfam" id="PF00078">
    <property type="entry name" value="RVT_1"/>
    <property type="match status" value="1"/>
</dbReference>
<dbReference type="PANTHER" id="PTHR47027">
    <property type="entry name" value="REVERSE TRANSCRIPTASE DOMAIN-CONTAINING PROTEIN"/>
    <property type="match status" value="1"/>
</dbReference>
<dbReference type="PANTHER" id="PTHR47027:SF20">
    <property type="entry name" value="REVERSE TRANSCRIPTASE-LIKE PROTEIN WITH RNA-DIRECTED DNA POLYMERASE DOMAIN"/>
    <property type="match status" value="1"/>
</dbReference>
<keyword evidence="3" id="KW-1185">Reference proteome</keyword>
<organism evidence="2 3">
    <name type="scientific">Elysia marginata</name>
    <dbReference type="NCBI Taxonomy" id="1093978"/>
    <lineage>
        <taxon>Eukaryota</taxon>
        <taxon>Metazoa</taxon>
        <taxon>Spiralia</taxon>
        <taxon>Lophotrochozoa</taxon>
        <taxon>Mollusca</taxon>
        <taxon>Gastropoda</taxon>
        <taxon>Heterobranchia</taxon>
        <taxon>Euthyneura</taxon>
        <taxon>Panpulmonata</taxon>
        <taxon>Sacoglossa</taxon>
        <taxon>Placobranchoidea</taxon>
        <taxon>Plakobranchidae</taxon>
        <taxon>Elysia</taxon>
    </lineage>
</organism>
<dbReference type="InterPro" id="IPR043502">
    <property type="entry name" value="DNA/RNA_pol_sf"/>
</dbReference>
<feature type="domain" description="Reverse transcriptase" evidence="1">
    <location>
        <begin position="1"/>
        <end position="100"/>
    </location>
</feature>
<dbReference type="SUPFAM" id="SSF56672">
    <property type="entry name" value="DNA/RNA polymerases"/>
    <property type="match status" value="1"/>
</dbReference>
<dbReference type="GO" id="GO:0004519">
    <property type="term" value="F:endonuclease activity"/>
    <property type="evidence" value="ECO:0007669"/>
    <property type="project" value="UniProtKB-KW"/>
</dbReference>
<evidence type="ECO:0000313" key="3">
    <source>
        <dbReference type="Proteomes" id="UP000762676"/>
    </source>
</evidence>
<dbReference type="AlphaFoldDB" id="A0AAV4HQ35"/>
<keyword evidence="2" id="KW-0540">Nuclease</keyword>
<dbReference type="Proteomes" id="UP000762676">
    <property type="component" value="Unassembled WGS sequence"/>
</dbReference>
<keyword evidence="2" id="KW-0255">Endonuclease</keyword>
<gene>
    <name evidence="2" type="ORF">ElyMa_002805900</name>
</gene>
<comment type="caution">
    <text evidence="2">The sequence shown here is derived from an EMBL/GenBank/DDBJ whole genome shotgun (WGS) entry which is preliminary data.</text>
</comment>
<proteinExistence type="predicted"/>
<dbReference type="PROSITE" id="PS50878">
    <property type="entry name" value="RT_POL"/>
    <property type="match status" value="1"/>
</dbReference>
<evidence type="ECO:0000259" key="1">
    <source>
        <dbReference type="PROSITE" id="PS50878"/>
    </source>
</evidence>
<evidence type="ECO:0000313" key="2">
    <source>
        <dbReference type="EMBL" id="GFS00017.1"/>
    </source>
</evidence>
<sequence length="232" mass="27187">MYYLVIALCIISEKSGILINSVNTNNIRYADGTVILAESEKQLQAMLDRIVDKCKKYGIEINVKKTKTMHIGRDTKTLTITVGNAVLEQVSKYSYLGHMITEDVAILNEVQIWIEKTRQKFWENKEQLRRTVGLNTKKRILACYIFSIVFNYGCEAWTYSKTVQKKIQTFEMWCYRRLFKVPRTEKKTNKGIIQMADVDERLLQQLMERKLRYAGHIMRDSSGSLLQEYNYP</sequence>
<accession>A0AAV4HQ35</accession>
<dbReference type="EMBL" id="BMAT01005807">
    <property type="protein sequence ID" value="GFS00017.1"/>
    <property type="molecule type" value="Genomic_DNA"/>
</dbReference>
<name>A0AAV4HQ35_9GAST</name>
<dbReference type="InterPro" id="IPR000477">
    <property type="entry name" value="RT_dom"/>
</dbReference>
<protein>
    <submittedName>
        <fullName evidence="2">Endonuclease-reverse transcriptase</fullName>
    </submittedName>
</protein>